<dbReference type="Gene3D" id="3.30.420.10">
    <property type="entry name" value="Ribonuclease H-like superfamily/Ribonuclease H"/>
    <property type="match status" value="1"/>
</dbReference>
<reference evidence="4" key="1">
    <citation type="submission" date="2020-12" db="UniProtKB">
        <authorList>
            <consortium name="WormBaseParasite"/>
        </authorList>
    </citation>
    <scope>IDENTIFICATION</scope>
    <source>
        <strain evidence="4">MHco3</strain>
    </source>
</reference>
<dbReference type="InterPro" id="IPR001584">
    <property type="entry name" value="Integrase_cat-core"/>
</dbReference>
<dbReference type="Gene3D" id="1.10.340.70">
    <property type="match status" value="1"/>
</dbReference>
<accession>A0A7I4Y7G5</accession>
<evidence type="ECO:0000256" key="1">
    <source>
        <dbReference type="SAM" id="MobiDB-lite"/>
    </source>
</evidence>
<dbReference type="Pfam" id="PF18701">
    <property type="entry name" value="DUF5641"/>
    <property type="match status" value="1"/>
</dbReference>
<protein>
    <submittedName>
        <fullName evidence="4">Integrase catalytic domain-containing protein</fullName>
    </submittedName>
</protein>
<dbReference type="InterPro" id="IPR008042">
    <property type="entry name" value="Retrotrans_Pao"/>
</dbReference>
<keyword evidence="3" id="KW-1185">Reference proteome</keyword>
<dbReference type="InterPro" id="IPR036397">
    <property type="entry name" value="RNaseH_sf"/>
</dbReference>
<dbReference type="PROSITE" id="PS50994">
    <property type="entry name" value="INTEGRASE"/>
    <property type="match status" value="1"/>
</dbReference>
<dbReference type="OMA" id="HIMRNIV"/>
<evidence type="ECO:0000313" key="4">
    <source>
        <dbReference type="WBParaSite" id="HCON_00055720-00001"/>
    </source>
</evidence>
<dbReference type="Proteomes" id="UP000025227">
    <property type="component" value="Unplaced"/>
</dbReference>
<name>A0A7I4Y7G5_HAECO</name>
<dbReference type="Pfam" id="PF05380">
    <property type="entry name" value="Peptidase_A17"/>
    <property type="match status" value="1"/>
</dbReference>
<dbReference type="InterPro" id="IPR041588">
    <property type="entry name" value="Integrase_H2C2"/>
</dbReference>
<dbReference type="SUPFAM" id="SSF53098">
    <property type="entry name" value="Ribonuclease H-like"/>
    <property type="match status" value="1"/>
</dbReference>
<dbReference type="GO" id="GO:0015074">
    <property type="term" value="P:DNA integration"/>
    <property type="evidence" value="ECO:0007669"/>
    <property type="project" value="InterPro"/>
</dbReference>
<feature type="domain" description="Integrase catalytic" evidence="2">
    <location>
        <begin position="395"/>
        <end position="584"/>
    </location>
</feature>
<evidence type="ECO:0000259" key="2">
    <source>
        <dbReference type="PROSITE" id="PS50994"/>
    </source>
</evidence>
<sequence length="942" mass="108024">MEGPHALVTYTDASAIAMAACTYLSAENVSHLVMAKSKVSDVQKETTTPKLELNALTIGARLSQNVLRSLIPVMHVSHILLLSDSEIALKWISSPIHRNNGVFVRNRVREIRKIVDEITTLGVPVRFGYIDTANNPADCGTRGMSSKEFSTHKWWTGYSLKEINEDHIMRNIVTIPEDDGEEMMESVDVHAIQASDDSEITDIIELQRFGSLTKARRVLAYALRFLKKVCSRVDGELQSKLQDHLPWLRHDTKESSLSARDIHDANHALLRNHQMAYVKTPYRKELSKNLNLKEDNTKLLRTYGRLNKSDLDPMANNPIFIVPHTELSQMIISEAHGKYHRSTAHTMSEVRQKYWIPRLREQVKKCIHQCVPCQKANNLPFKYPEMTDIPGFRVTKARPFQHIGLDYFGPLTVSQEDMVKLSVYGCIFTCAVTRMLHLELVTDGTTEKFINAFRRFVARRGKPDTVTCDNAPTFLLGNQILKESTQTKEVDEEVERLMSNEGIEWHHITPYSPWKGGFYERLIQSVKSSMYKAIGRRILTMKQLATLLTEVEACLNTRPLTYQETDYDDNILSLRPIDFIQNGMCITIPFDFSNEDQTDPAYIPPSEVHLLNTRLQVVNALRSSCALREHFWKVWKNSYLTALREQHRRNMDNKRGSSSQPYEGEVVLIMDPCQKRTFWKLGRIEKFIRSSDGAIREVEVSSGRNSLRRPVNQLVPLEINNPQNHIHSNNQARADNPREQRQDEEEKTVQKVPRYNLRPRVTHQSTISTEEGTINLPKTRHRTYASSGSSATCLQISMTVVMAAVMVGRQTPSSTIDSPKQHLIECRPEGVYLHSPTSSAYELCVSDYCVAEHAPPIQKVIHVPTRYLLHEFEVQWKVREKGNFSVIENQMYILLRKRPQSRVLADSCDYKRRSIHLPLDRIVLHRLLRASNIRTSTPLTLE</sequence>
<evidence type="ECO:0000313" key="3">
    <source>
        <dbReference type="Proteomes" id="UP000025227"/>
    </source>
</evidence>
<organism evidence="3 4">
    <name type="scientific">Haemonchus contortus</name>
    <name type="common">Barber pole worm</name>
    <dbReference type="NCBI Taxonomy" id="6289"/>
    <lineage>
        <taxon>Eukaryota</taxon>
        <taxon>Metazoa</taxon>
        <taxon>Ecdysozoa</taxon>
        <taxon>Nematoda</taxon>
        <taxon>Chromadorea</taxon>
        <taxon>Rhabditida</taxon>
        <taxon>Rhabditina</taxon>
        <taxon>Rhabditomorpha</taxon>
        <taxon>Strongyloidea</taxon>
        <taxon>Trichostrongylidae</taxon>
        <taxon>Haemonchus</taxon>
    </lineage>
</organism>
<dbReference type="InterPro" id="IPR040676">
    <property type="entry name" value="DUF5641"/>
</dbReference>
<dbReference type="GO" id="GO:0003676">
    <property type="term" value="F:nucleic acid binding"/>
    <property type="evidence" value="ECO:0007669"/>
    <property type="project" value="InterPro"/>
</dbReference>
<dbReference type="InterPro" id="IPR012337">
    <property type="entry name" value="RNaseH-like_sf"/>
</dbReference>
<proteinExistence type="predicted"/>
<dbReference type="Pfam" id="PF17921">
    <property type="entry name" value="Integrase_H2C2"/>
    <property type="match status" value="1"/>
</dbReference>
<dbReference type="OrthoDB" id="5871302at2759"/>
<feature type="compositionally biased region" description="Polar residues" evidence="1">
    <location>
        <begin position="720"/>
        <end position="733"/>
    </location>
</feature>
<dbReference type="WBParaSite" id="HCON_00055720-00001">
    <property type="protein sequence ID" value="HCON_00055720-00001"/>
    <property type="gene ID" value="HCON_00055720"/>
</dbReference>
<dbReference type="AlphaFoldDB" id="A0A7I4Y7G5"/>
<dbReference type="PANTHER" id="PTHR47331">
    <property type="entry name" value="PHD-TYPE DOMAIN-CONTAINING PROTEIN"/>
    <property type="match status" value="1"/>
</dbReference>
<feature type="region of interest" description="Disordered" evidence="1">
    <location>
        <begin position="719"/>
        <end position="749"/>
    </location>
</feature>